<dbReference type="InterPro" id="IPR027417">
    <property type="entry name" value="P-loop_NTPase"/>
</dbReference>
<dbReference type="Pfam" id="PF01656">
    <property type="entry name" value="CbiA"/>
    <property type="match status" value="1"/>
</dbReference>
<dbReference type="EMBL" id="VSSQ01003827">
    <property type="protein sequence ID" value="MPM22523.1"/>
    <property type="molecule type" value="Genomic_DNA"/>
</dbReference>
<dbReference type="Pfam" id="PF00037">
    <property type="entry name" value="Fer4"/>
    <property type="match status" value="2"/>
</dbReference>
<sequence length="291" mass="31292">MHQILILSGKGGTGKTTVASAFIHLSQAKAYADCDVDAPNLHLVMGNYETEGKQDYMGLRKASIDSEKCIGCDACRQVCRFDAIEAEPHYHVVNIACEGCRACAYACPQDAISFVDAKVGDLRLLERGDEHFSTATLIMGSGTTGKLVNQVKNQLKKAADPNEVAILDGSPGIGCPVIASLSGVDLALMVAEPSVSGIADLKRVIASARQLQVPVAVIVNKYDMHEQKSAEIEVFCFKEGIPFLGKIPYDREAVRALNQGLTLDQISSNGSEAVKSIYYRTLHLAKETMKG</sequence>
<feature type="domain" description="4Fe-4S ferredoxin-type" evidence="1">
    <location>
        <begin position="60"/>
        <end position="89"/>
    </location>
</feature>
<dbReference type="AlphaFoldDB" id="A0A644Y7H3"/>
<comment type="caution">
    <text evidence="2">The sequence shown here is derived from an EMBL/GenBank/DDBJ whole genome shotgun (WGS) entry which is preliminary data.</text>
</comment>
<organism evidence="2">
    <name type="scientific">bioreactor metagenome</name>
    <dbReference type="NCBI Taxonomy" id="1076179"/>
    <lineage>
        <taxon>unclassified sequences</taxon>
        <taxon>metagenomes</taxon>
        <taxon>ecological metagenomes</taxon>
    </lineage>
</organism>
<evidence type="ECO:0000259" key="1">
    <source>
        <dbReference type="PROSITE" id="PS51379"/>
    </source>
</evidence>
<accession>A0A644Y7H3</accession>
<proteinExistence type="predicted"/>
<dbReference type="SUPFAM" id="SSF52540">
    <property type="entry name" value="P-loop containing nucleoside triphosphate hydrolases"/>
    <property type="match status" value="1"/>
</dbReference>
<dbReference type="InterPro" id="IPR017896">
    <property type="entry name" value="4Fe4S_Fe-S-bd"/>
</dbReference>
<dbReference type="CDD" id="cd03110">
    <property type="entry name" value="SIMIBI_bact_arch"/>
    <property type="match status" value="1"/>
</dbReference>
<dbReference type="SUPFAM" id="SSF54862">
    <property type="entry name" value="4Fe-4S ferredoxins"/>
    <property type="match status" value="1"/>
</dbReference>
<gene>
    <name evidence="2" type="primary">rsxB_63</name>
    <name evidence="2" type="ORF">SDC9_68978</name>
</gene>
<dbReference type="Gene3D" id="3.30.70.20">
    <property type="match status" value="1"/>
</dbReference>
<dbReference type="InterPro" id="IPR002586">
    <property type="entry name" value="CobQ/CobB/MinD/ParA_Nub-bd_dom"/>
</dbReference>
<feature type="domain" description="4Fe-4S ferredoxin-type" evidence="1">
    <location>
        <begin position="97"/>
        <end position="117"/>
    </location>
</feature>
<dbReference type="PROSITE" id="PS51379">
    <property type="entry name" value="4FE4S_FER_2"/>
    <property type="match status" value="2"/>
</dbReference>
<dbReference type="PANTHER" id="PTHR43534:SF1">
    <property type="entry name" value="4FE-4S CLUSTER CONTAINING PARA FAMILY ATPASE PROTEIN"/>
    <property type="match status" value="1"/>
</dbReference>
<dbReference type="InterPro" id="IPR017900">
    <property type="entry name" value="4Fe4S_Fe_S_CS"/>
</dbReference>
<dbReference type="PROSITE" id="PS00198">
    <property type="entry name" value="4FE4S_FER_1"/>
    <property type="match status" value="1"/>
</dbReference>
<name>A0A644Y7H3_9ZZZZ</name>
<evidence type="ECO:0000313" key="2">
    <source>
        <dbReference type="EMBL" id="MPM22523.1"/>
    </source>
</evidence>
<reference evidence="2" key="1">
    <citation type="submission" date="2019-08" db="EMBL/GenBank/DDBJ databases">
        <authorList>
            <person name="Kucharzyk K."/>
            <person name="Murdoch R.W."/>
            <person name="Higgins S."/>
            <person name="Loffler F."/>
        </authorList>
    </citation>
    <scope>NUCLEOTIDE SEQUENCE</scope>
</reference>
<dbReference type="Gene3D" id="3.40.50.300">
    <property type="entry name" value="P-loop containing nucleotide triphosphate hydrolases"/>
    <property type="match status" value="1"/>
</dbReference>
<dbReference type="PANTHER" id="PTHR43534">
    <property type="entry name" value="MIND SUPERFAMILY P-LOOP ATPASE CONTAINING AN INSERTED FERREDOXIN DOMAIN"/>
    <property type="match status" value="1"/>
</dbReference>
<protein>
    <submittedName>
        <fullName evidence="2">Electron transport complex subunit RsxB</fullName>
    </submittedName>
</protein>